<evidence type="ECO:0000313" key="4">
    <source>
        <dbReference type="Proteomes" id="UP000438991"/>
    </source>
</evidence>
<dbReference type="EMBL" id="WNKV01000002">
    <property type="protein sequence ID" value="MTW15119.1"/>
    <property type="molecule type" value="Genomic_DNA"/>
</dbReference>
<dbReference type="SUPFAM" id="SSF52980">
    <property type="entry name" value="Restriction endonuclease-like"/>
    <property type="match status" value="1"/>
</dbReference>
<name>A0A9X4XKC3_9BRAD</name>
<reference evidence="3 4" key="1">
    <citation type="submission" date="2019-11" db="EMBL/GenBank/DDBJ databases">
        <title>Whole-genome sequence of Rhodoplanes serenus DSM 18633, type strain.</title>
        <authorList>
            <person name="Kyndt J.A."/>
            <person name="Meyer T.E."/>
        </authorList>
    </citation>
    <scope>NUCLEOTIDE SEQUENCE [LARGE SCALE GENOMIC DNA]</scope>
    <source>
        <strain evidence="3 4">DSM 18633</strain>
    </source>
</reference>
<dbReference type="PANTHER" id="PTHR35400:SF1">
    <property type="entry name" value="SLR1083 PROTEIN"/>
    <property type="match status" value="1"/>
</dbReference>
<comment type="caution">
    <text evidence="3">The sequence shown here is derived from an EMBL/GenBank/DDBJ whole genome shotgun (WGS) entry which is preliminary data.</text>
</comment>
<dbReference type="AlphaFoldDB" id="A0A9X4XKC3"/>
<dbReference type="InterPro" id="IPR008538">
    <property type="entry name" value="Uma2"/>
</dbReference>
<dbReference type="InterPro" id="IPR011335">
    <property type="entry name" value="Restrct_endonuc-II-like"/>
</dbReference>
<feature type="domain" description="Putative restriction endonuclease" evidence="2">
    <location>
        <begin position="145"/>
        <end position="305"/>
    </location>
</feature>
<gene>
    <name evidence="3" type="ORF">GJ689_02735</name>
</gene>
<feature type="compositionally biased region" description="Low complexity" evidence="1">
    <location>
        <begin position="79"/>
        <end position="90"/>
    </location>
</feature>
<sequence length="309" mass="33451">MPRPARRCSTVPRRAAGRRCAPCHTRPTISPASRRYAVARTIAAPRWRPPKRPACCPMLITCSPTRISPRCARRRGSRRSSAAAAPAPAGTERRADSQGADATTIVVGSTKGLPMTVAVTRGAEGYPRRAFTVEDIRLMIEAGVFGEDERFELIEGEIVPMQANSIAHDRVKNALNIALVRSVGPGFYVGVESTVQLARDILVAPDLCVIAQSVYDADPKSFAQPRADDVLLLIEVAVTSRAFDRKVKARLYARHGIREYWVIDTMERTTVVHAAPQGDGWSSVVAHPADATLACAAVPGFSFRLADVA</sequence>
<evidence type="ECO:0000259" key="2">
    <source>
        <dbReference type="Pfam" id="PF05685"/>
    </source>
</evidence>
<feature type="region of interest" description="Disordered" evidence="1">
    <location>
        <begin position="71"/>
        <end position="101"/>
    </location>
</feature>
<dbReference type="Gene3D" id="3.90.1570.10">
    <property type="entry name" value="tt1808, chain A"/>
    <property type="match status" value="1"/>
</dbReference>
<dbReference type="PANTHER" id="PTHR35400">
    <property type="entry name" value="SLR1083 PROTEIN"/>
    <property type="match status" value="1"/>
</dbReference>
<accession>A0A9X4XKC3</accession>
<dbReference type="CDD" id="cd06260">
    <property type="entry name" value="DUF820-like"/>
    <property type="match status" value="1"/>
</dbReference>
<evidence type="ECO:0000313" key="3">
    <source>
        <dbReference type="EMBL" id="MTW15119.1"/>
    </source>
</evidence>
<dbReference type="Proteomes" id="UP000438991">
    <property type="component" value="Unassembled WGS sequence"/>
</dbReference>
<dbReference type="InterPro" id="IPR012296">
    <property type="entry name" value="Nuclease_put_TT1808"/>
</dbReference>
<proteinExistence type="predicted"/>
<organism evidence="3 4">
    <name type="scientific">Rhodoplanes serenus</name>
    <dbReference type="NCBI Taxonomy" id="200615"/>
    <lineage>
        <taxon>Bacteria</taxon>
        <taxon>Pseudomonadati</taxon>
        <taxon>Pseudomonadota</taxon>
        <taxon>Alphaproteobacteria</taxon>
        <taxon>Hyphomicrobiales</taxon>
        <taxon>Nitrobacteraceae</taxon>
        <taxon>Rhodoplanes</taxon>
    </lineage>
</organism>
<evidence type="ECO:0000256" key="1">
    <source>
        <dbReference type="SAM" id="MobiDB-lite"/>
    </source>
</evidence>
<dbReference type="Pfam" id="PF05685">
    <property type="entry name" value="Uma2"/>
    <property type="match status" value="1"/>
</dbReference>
<protein>
    <recommendedName>
        <fullName evidence="2">Putative restriction endonuclease domain-containing protein</fullName>
    </recommendedName>
</protein>